<dbReference type="CDD" id="cd09859">
    <property type="entry name" value="PIN_53EXO"/>
    <property type="match status" value="1"/>
</dbReference>
<dbReference type="CDD" id="cd09898">
    <property type="entry name" value="H3TH_53EXO"/>
    <property type="match status" value="1"/>
</dbReference>
<comment type="subunit">
    <text evidence="2 17">Single-chain monomer with multiple functions.</text>
</comment>
<organism evidence="20 21">
    <name type="scientific">Enterococcus columbae DSM 7374 = ATCC 51263</name>
    <dbReference type="NCBI Taxonomy" id="1121865"/>
    <lineage>
        <taxon>Bacteria</taxon>
        <taxon>Bacillati</taxon>
        <taxon>Bacillota</taxon>
        <taxon>Bacilli</taxon>
        <taxon>Lactobacillales</taxon>
        <taxon>Enterococcaceae</taxon>
        <taxon>Enterococcus</taxon>
    </lineage>
</organism>
<dbReference type="GO" id="GO:0006261">
    <property type="term" value="P:DNA-templated DNA replication"/>
    <property type="evidence" value="ECO:0007669"/>
    <property type="project" value="UniProtKB-UniRule"/>
</dbReference>
<evidence type="ECO:0000256" key="5">
    <source>
        <dbReference type="ARBA" id="ARBA00022679"/>
    </source>
</evidence>
<dbReference type="PANTHER" id="PTHR10133">
    <property type="entry name" value="DNA POLYMERASE I"/>
    <property type="match status" value="1"/>
</dbReference>
<keyword evidence="9 17" id="KW-0227">DNA damage</keyword>
<dbReference type="InterPro" id="IPR002421">
    <property type="entry name" value="5-3_exonuclease"/>
</dbReference>
<evidence type="ECO:0000259" key="18">
    <source>
        <dbReference type="SMART" id="SM00475"/>
    </source>
</evidence>
<sequence>MKKKKLLLVDGNSVAFRAFYALYNAMDNFKNSDGLYTNAIYAFKNMFEKILDQEQPTHALVAFDAGKTTFRTEMYQEYKAGRAKTPSEFREQLPYIRSLVHAFGVKEYELPNYEADDIIGTLATLASQEEDYEIVIVSGDRDLTQLVSDQITVYITIKGVSDLEVCTPEFIAEKYDGLTPRQIIDLKGLAGDKSDNLPGVTKVGEKTAIKLLKEYHSVEGIYEHIDELKASKMKENLINDQEQAFLSKRLATINTTAPIKIGLEEISYQGRHTDELIELYRKLNFQSFLDKMDTSQVKEDLASISYEYITELSDETLKGDEWTLYVEMLGENYHVDEIVGWAFGNQEKIYVSDNVDLLSDSRFVEALSTKQSIQTYDLKRQLVALNRYGCKQVVFSFDSLLAAYLLDTTDNSSDIANVAWNYGYKEIQSDEQVYGKGAKRGLPEDNQVFYAHLARKIKAIQWLTEPLTNELKEKNQWQLYAEMELPLAYVLADMEMTGITVDPTRLQQMKQDFAIRLNEIENKIYALAGEEFNINSPKQLGVVLFENLSLPVIKKTKTGYSTAVDVLEQLKTAHPIIEEILSYRQLAKLQSTYIEGLLKVIQPDGKIHTRYVQTLTQTGRLSSVDPNLQNIPIRLEEGRKIRQAFVPSQADWVIYSSDYSQIELRVLAHISNDAHLKAAFIEGQDIHTSTAMRVFGIANPEEVTANMRRDAKAVNFGIVYGISDFGLSQNLGITRKAAKQYIDTYFERYPGVKDYMQNIVVKAKEDGFVETLYHRRRYLPDIHAKNFNVRSFAERTAINSPIQGTAADILKMAMIELHRRLKAENFTAKMLLQVHDELVFEVPKDELSRLDQLVKEVMEQVVSLHVPLITDSNWGNTWYDAK</sequence>
<dbReference type="InterPro" id="IPR020046">
    <property type="entry name" value="5-3_exonucl_a-hlix_arch_N"/>
</dbReference>
<comment type="caution">
    <text evidence="20">The sequence shown here is derived from an EMBL/GenBank/DDBJ whole genome shotgun (WGS) entry which is preliminary data.</text>
</comment>
<dbReference type="GO" id="GO:0003677">
    <property type="term" value="F:DNA binding"/>
    <property type="evidence" value="ECO:0007669"/>
    <property type="project" value="UniProtKB-UniRule"/>
</dbReference>
<dbReference type="InterPro" id="IPR043502">
    <property type="entry name" value="DNA/RNA_pol_sf"/>
</dbReference>
<feature type="domain" description="5'-3' exonuclease" evidence="18">
    <location>
        <begin position="4"/>
        <end position="269"/>
    </location>
</feature>
<dbReference type="PATRIC" id="fig|1121865.3.peg.442"/>
<dbReference type="NCBIfam" id="NF004397">
    <property type="entry name" value="PRK05755.1"/>
    <property type="match status" value="1"/>
</dbReference>
<name>S1N6C3_9ENTE</name>
<dbReference type="Pfam" id="PF22619">
    <property type="entry name" value="DNA_polI_exo1"/>
    <property type="match status" value="1"/>
</dbReference>
<dbReference type="FunFam" id="1.10.150.20:FF:000002">
    <property type="entry name" value="DNA polymerase I"/>
    <property type="match status" value="1"/>
</dbReference>
<dbReference type="OrthoDB" id="9806424at2"/>
<evidence type="ECO:0000256" key="17">
    <source>
        <dbReference type="RuleBase" id="RU004460"/>
    </source>
</evidence>
<keyword evidence="10 17" id="KW-0378">Hydrolase</keyword>
<keyword evidence="5 17" id="KW-0808">Transferase</keyword>
<evidence type="ECO:0000256" key="2">
    <source>
        <dbReference type="ARBA" id="ARBA00011541"/>
    </source>
</evidence>
<dbReference type="GO" id="GO:0006302">
    <property type="term" value="P:double-strand break repair"/>
    <property type="evidence" value="ECO:0007669"/>
    <property type="project" value="TreeGrafter"/>
</dbReference>
<dbReference type="SMART" id="SM00475">
    <property type="entry name" value="53EXOc"/>
    <property type="match status" value="1"/>
</dbReference>
<dbReference type="AlphaFoldDB" id="S1N6C3"/>
<dbReference type="Gene3D" id="3.30.420.10">
    <property type="entry name" value="Ribonuclease H-like superfamily/Ribonuclease H"/>
    <property type="match status" value="1"/>
</dbReference>
<keyword evidence="14 17" id="KW-0234">DNA repair</keyword>
<dbReference type="InterPro" id="IPR018320">
    <property type="entry name" value="DNA_polymerase_1"/>
</dbReference>
<evidence type="ECO:0000256" key="16">
    <source>
        <dbReference type="NCBIfam" id="TIGR00593"/>
    </source>
</evidence>
<dbReference type="EC" id="2.7.7.7" evidence="3 16"/>
<dbReference type="Gene3D" id="3.30.70.370">
    <property type="match status" value="1"/>
</dbReference>
<comment type="function">
    <text evidence="17">In addition to polymerase activity, this DNA polymerase exhibits 5'-3' exonuclease activity.</text>
</comment>
<keyword evidence="21" id="KW-1185">Reference proteome</keyword>
<dbReference type="InterPro" id="IPR020045">
    <property type="entry name" value="DNA_polI_H3TH"/>
</dbReference>
<dbReference type="eggNOG" id="COG0258">
    <property type="taxonomic scope" value="Bacteria"/>
</dbReference>
<reference evidence="20 21" key="1">
    <citation type="submission" date="2013-03" db="EMBL/GenBank/DDBJ databases">
        <title>The Genome Sequence of Enterococcus columbae ATCC_51263 (PacBio/Illumina hybrid assembly).</title>
        <authorList>
            <consortium name="The Broad Institute Genomics Platform"/>
            <consortium name="The Broad Institute Genome Sequencing Center for Infectious Disease"/>
            <person name="Earl A."/>
            <person name="Russ C."/>
            <person name="Gilmore M."/>
            <person name="Surin D."/>
            <person name="Walker B."/>
            <person name="Young S."/>
            <person name="Zeng Q."/>
            <person name="Gargeya S."/>
            <person name="Fitzgerald M."/>
            <person name="Haas B."/>
            <person name="Abouelleil A."/>
            <person name="Allen A.W."/>
            <person name="Alvarado L."/>
            <person name="Arachchi H.M."/>
            <person name="Berlin A.M."/>
            <person name="Chapman S.B."/>
            <person name="Gainer-Dewar J."/>
            <person name="Goldberg J."/>
            <person name="Griggs A."/>
            <person name="Gujja S."/>
            <person name="Hansen M."/>
            <person name="Howarth C."/>
            <person name="Imamovic A."/>
            <person name="Ireland A."/>
            <person name="Larimer J."/>
            <person name="McCowan C."/>
            <person name="Murphy C."/>
            <person name="Pearson M."/>
            <person name="Poon T.W."/>
            <person name="Priest M."/>
            <person name="Roberts A."/>
            <person name="Saif S."/>
            <person name="Shea T."/>
            <person name="Sisk P."/>
            <person name="Sykes S."/>
            <person name="Wortman J."/>
            <person name="Nusbaum C."/>
            <person name="Birren B."/>
        </authorList>
    </citation>
    <scope>NUCLEOTIDE SEQUENCE [LARGE SCALE GENOMIC DNA]</scope>
    <source>
        <strain evidence="20 21">ATCC 51263</strain>
    </source>
</reference>
<evidence type="ECO:0000256" key="6">
    <source>
        <dbReference type="ARBA" id="ARBA00022695"/>
    </source>
</evidence>
<dbReference type="EMBL" id="ASWJ01000004">
    <property type="protein sequence ID" value="EOW84552.1"/>
    <property type="molecule type" value="Genomic_DNA"/>
</dbReference>
<dbReference type="InterPro" id="IPR019760">
    <property type="entry name" value="DNA-dir_DNA_pol_A_CS"/>
</dbReference>
<dbReference type="SMART" id="SM00279">
    <property type="entry name" value="HhH2"/>
    <property type="match status" value="1"/>
</dbReference>
<protein>
    <recommendedName>
        <fullName evidence="4 16">DNA polymerase I</fullName>
        <ecNumber evidence="3 16">2.7.7.7</ecNumber>
    </recommendedName>
</protein>
<evidence type="ECO:0000313" key="21">
    <source>
        <dbReference type="Proteomes" id="UP000014113"/>
    </source>
</evidence>
<dbReference type="CDD" id="cd08637">
    <property type="entry name" value="DNA_pol_A_pol_I_C"/>
    <property type="match status" value="1"/>
</dbReference>
<evidence type="ECO:0000256" key="12">
    <source>
        <dbReference type="ARBA" id="ARBA00022932"/>
    </source>
</evidence>
<dbReference type="NCBIfam" id="TIGR00593">
    <property type="entry name" value="pola"/>
    <property type="match status" value="1"/>
</dbReference>
<dbReference type="SUPFAM" id="SSF47807">
    <property type="entry name" value="5' to 3' exonuclease, C-terminal subdomain"/>
    <property type="match status" value="1"/>
</dbReference>
<evidence type="ECO:0000256" key="10">
    <source>
        <dbReference type="ARBA" id="ARBA00022801"/>
    </source>
</evidence>
<gene>
    <name evidence="17" type="primary">polA</name>
    <name evidence="20" type="ORF">I568_01048</name>
</gene>
<dbReference type="CDD" id="cd06140">
    <property type="entry name" value="DNA_polA_I_Bacillus_like_exo"/>
    <property type="match status" value="1"/>
</dbReference>
<comment type="catalytic activity">
    <reaction evidence="15 17">
        <text>DNA(n) + a 2'-deoxyribonucleoside 5'-triphosphate = DNA(n+1) + diphosphate</text>
        <dbReference type="Rhea" id="RHEA:22508"/>
        <dbReference type="Rhea" id="RHEA-COMP:17339"/>
        <dbReference type="Rhea" id="RHEA-COMP:17340"/>
        <dbReference type="ChEBI" id="CHEBI:33019"/>
        <dbReference type="ChEBI" id="CHEBI:61560"/>
        <dbReference type="ChEBI" id="CHEBI:173112"/>
        <dbReference type="EC" id="2.7.7.7"/>
    </reaction>
</comment>
<dbReference type="InterPro" id="IPR002298">
    <property type="entry name" value="DNA_polymerase_A"/>
</dbReference>
<dbReference type="Pfam" id="PF01367">
    <property type="entry name" value="5_3_exonuc"/>
    <property type="match status" value="1"/>
</dbReference>
<comment type="similarity">
    <text evidence="1 17">Belongs to the DNA polymerase type-A family.</text>
</comment>
<evidence type="ECO:0000259" key="19">
    <source>
        <dbReference type="SMART" id="SM00482"/>
    </source>
</evidence>
<evidence type="ECO:0000256" key="9">
    <source>
        <dbReference type="ARBA" id="ARBA00022763"/>
    </source>
</evidence>
<dbReference type="FunFam" id="1.10.150.20:FF:000003">
    <property type="entry name" value="DNA polymerase I"/>
    <property type="match status" value="1"/>
</dbReference>
<evidence type="ECO:0000256" key="15">
    <source>
        <dbReference type="ARBA" id="ARBA00049244"/>
    </source>
</evidence>
<keyword evidence="12 17" id="KW-0239">DNA-directed DNA polymerase</keyword>
<evidence type="ECO:0000256" key="11">
    <source>
        <dbReference type="ARBA" id="ARBA00022839"/>
    </source>
</evidence>
<dbReference type="Gene3D" id="1.10.150.20">
    <property type="entry name" value="5' to 3' exonuclease, C-terminal subdomain"/>
    <property type="match status" value="2"/>
</dbReference>
<dbReference type="SUPFAM" id="SSF56672">
    <property type="entry name" value="DNA/RNA polymerases"/>
    <property type="match status" value="1"/>
</dbReference>
<dbReference type="PROSITE" id="PS00447">
    <property type="entry name" value="DNA_POLYMERASE_A"/>
    <property type="match status" value="1"/>
</dbReference>
<evidence type="ECO:0000256" key="8">
    <source>
        <dbReference type="ARBA" id="ARBA00022722"/>
    </source>
</evidence>
<keyword evidence="6 17" id="KW-0548">Nucleotidyltransferase</keyword>
<evidence type="ECO:0000256" key="14">
    <source>
        <dbReference type="ARBA" id="ARBA00023204"/>
    </source>
</evidence>
<dbReference type="PRINTS" id="PR00868">
    <property type="entry name" value="DNAPOLI"/>
</dbReference>
<dbReference type="SUPFAM" id="SSF53098">
    <property type="entry name" value="Ribonuclease H-like"/>
    <property type="match status" value="1"/>
</dbReference>
<dbReference type="FunFam" id="3.40.50.1010:FF:000001">
    <property type="entry name" value="DNA polymerase I"/>
    <property type="match status" value="1"/>
</dbReference>
<dbReference type="InterPro" id="IPR036279">
    <property type="entry name" value="5-3_exonuclease_C_sf"/>
</dbReference>
<evidence type="ECO:0000256" key="7">
    <source>
        <dbReference type="ARBA" id="ARBA00022705"/>
    </source>
</evidence>
<dbReference type="Gene3D" id="1.20.1060.10">
    <property type="entry name" value="Taq DNA Polymerase, Chain T, domain 4"/>
    <property type="match status" value="1"/>
</dbReference>
<keyword evidence="11 17" id="KW-0269">Exonuclease</keyword>
<dbReference type="InterPro" id="IPR029060">
    <property type="entry name" value="PIN-like_dom_sf"/>
</dbReference>
<dbReference type="InterPro" id="IPR001098">
    <property type="entry name" value="DNA-dir_DNA_pol_A_palm_dom"/>
</dbReference>
<dbReference type="FunFam" id="1.20.1060.10:FF:000001">
    <property type="entry name" value="DNA polymerase I"/>
    <property type="match status" value="1"/>
</dbReference>
<dbReference type="InterPro" id="IPR036397">
    <property type="entry name" value="RNaseH_sf"/>
</dbReference>
<evidence type="ECO:0000313" key="20">
    <source>
        <dbReference type="EMBL" id="EOW84552.1"/>
    </source>
</evidence>
<dbReference type="STRING" id="1121865.OMW_00450"/>
<evidence type="ECO:0000256" key="1">
    <source>
        <dbReference type="ARBA" id="ARBA00007705"/>
    </source>
</evidence>
<dbReference type="Pfam" id="PF02739">
    <property type="entry name" value="5_3_exonuc_N"/>
    <property type="match status" value="1"/>
</dbReference>
<keyword evidence="8" id="KW-0540">Nuclease</keyword>
<dbReference type="Gene3D" id="3.40.50.1010">
    <property type="entry name" value="5'-nuclease"/>
    <property type="match status" value="1"/>
</dbReference>
<proteinExistence type="inferred from homology"/>
<dbReference type="SUPFAM" id="SSF88723">
    <property type="entry name" value="PIN domain-like"/>
    <property type="match status" value="1"/>
</dbReference>
<keyword evidence="7 17" id="KW-0235">DNA replication</keyword>
<dbReference type="Pfam" id="PF00476">
    <property type="entry name" value="DNA_pol_A"/>
    <property type="match status" value="1"/>
</dbReference>
<dbReference type="GO" id="GO:0003887">
    <property type="term" value="F:DNA-directed DNA polymerase activity"/>
    <property type="evidence" value="ECO:0007669"/>
    <property type="project" value="UniProtKB-UniRule"/>
</dbReference>
<dbReference type="eggNOG" id="COG0749">
    <property type="taxonomic scope" value="Bacteria"/>
</dbReference>
<evidence type="ECO:0000256" key="4">
    <source>
        <dbReference type="ARBA" id="ARBA00020311"/>
    </source>
</evidence>
<evidence type="ECO:0000256" key="13">
    <source>
        <dbReference type="ARBA" id="ARBA00023125"/>
    </source>
</evidence>
<dbReference type="InterPro" id="IPR008918">
    <property type="entry name" value="HhH2"/>
</dbReference>
<evidence type="ECO:0000256" key="3">
    <source>
        <dbReference type="ARBA" id="ARBA00012417"/>
    </source>
</evidence>
<dbReference type="SMART" id="SM00482">
    <property type="entry name" value="POLAc"/>
    <property type="match status" value="1"/>
</dbReference>
<dbReference type="Proteomes" id="UP000014113">
    <property type="component" value="Unassembled WGS sequence"/>
</dbReference>
<accession>S1N6C3</accession>
<dbReference type="PANTHER" id="PTHR10133:SF27">
    <property type="entry name" value="DNA POLYMERASE NU"/>
    <property type="match status" value="1"/>
</dbReference>
<dbReference type="InterPro" id="IPR054690">
    <property type="entry name" value="DNA_polI_exonuclease"/>
</dbReference>
<dbReference type="InterPro" id="IPR012337">
    <property type="entry name" value="RNaseH-like_sf"/>
</dbReference>
<dbReference type="RefSeq" id="WP_016182614.1">
    <property type="nucleotide sequence ID" value="NZ_JXKI01000020.1"/>
</dbReference>
<feature type="domain" description="DNA-directed DNA polymerase family A palm" evidence="19">
    <location>
        <begin position="638"/>
        <end position="846"/>
    </location>
</feature>
<dbReference type="GO" id="GO:0008409">
    <property type="term" value="F:5'-3' exonuclease activity"/>
    <property type="evidence" value="ECO:0007669"/>
    <property type="project" value="UniProtKB-UniRule"/>
</dbReference>
<keyword evidence="13 17" id="KW-0238">DNA-binding</keyword>